<evidence type="ECO:0000256" key="1">
    <source>
        <dbReference type="SAM" id="MobiDB-lite"/>
    </source>
</evidence>
<name>A0A1D1W8Z8_RAMVA</name>
<evidence type="ECO:0000313" key="2">
    <source>
        <dbReference type="EMBL" id="GAV09841.1"/>
    </source>
</evidence>
<organism evidence="2 3">
    <name type="scientific">Ramazzottius varieornatus</name>
    <name type="common">Water bear</name>
    <name type="synonym">Tardigrade</name>
    <dbReference type="NCBI Taxonomy" id="947166"/>
    <lineage>
        <taxon>Eukaryota</taxon>
        <taxon>Metazoa</taxon>
        <taxon>Ecdysozoa</taxon>
        <taxon>Tardigrada</taxon>
        <taxon>Eutardigrada</taxon>
        <taxon>Parachela</taxon>
        <taxon>Hypsibioidea</taxon>
        <taxon>Ramazzottiidae</taxon>
        <taxon>Ramazzottius</taxon>
    </lineage>
</organism>
<dbReference type="OrthoDB" id="17346at2759"/>
<reference evidence="2 3" key="1">
    <citation type="journal article" date="2016" name="Nat. Commun.">
        <title>Extremotolerant tardigrade genome and improved radiotolerance of human cultured cells by tardigrade-unique protein.</title>
        <authorList>
            <person name="Hashimoto T."/>
            <person name="Horikawa D.D."/>
            <person name="Saito Y."/>
            <person name="Kuwahara H."/>
            <person name="Kozuka-Hata H."/>
            <person name="Shin-I T."/>
            <person name="Minakuchi Y."/>
            <person name="Ohishi K."/>
            <person name="Motoyama A."/>
            <person name="Aizu T."/>
            <person name="Enomoto A."/>
            <person name="Kondo K."/>
            <person name="Tanaka S."/>
            <person name="Hara Y."/>
            <person name="Koshikawa S."/>
            <person name="Sagara H."/>
            <person name="Miura T."/>
            <person name="Yokobori S."/>
            <person name="Miyagawa K."/>
            <person name="Suzuki Y."/>
            <person name="Kubo T."/>
            <person name="Oyama M."/>
            <person name="Kohara Y."/>
            <person name="Fujiyama A."/>
            <person name="Arakawa K."/>
            <person name="Katayama T."/>
            <person name="Toyoda A."/>
            <person name="Kunieda T."/>
        </authorList>
    </citation>
    <scope>NUCLEOTIDE SEQUENCE [LARGE SCALE GENOMIC DNA]</scope>
    <source>
        <strain evidence="2 3">YOKOZUNA-1</strain>
    </source>
</reference>
<accession>A0A1D1W8Z8</accession>
<feature type="compositionally biased region" description="Basic and acidic residues" evidence="1">
    <location>
        <begin position="1"/>
        <end position="17"/>
    </location>
</feature>
<dbReference type="STRING" id="947166.A0A1D1W8Z8"/>
<dbReference type="Proteomes" id="UP000186922">
    <property type="component" value="Unassembled WGS sequence"/>
</dbReference>
<evidence type="ECO:0008006" key="4">
    <source>
        <dbReference type="Google" id="ProtNLM"/>
    </source>
</evidence>
<dbReference type="AlphaFoldDB" id="A0A1D1W8Z8"/>
<gene>
    <name evidence="2" type="primary">RvY_19316-1</name>
    <name evidence="2" type="synonym">RvY_19316.1</name>
    <name evidence="2" type="ORF">RvY_19316</name>
</gene>
<comment type="caution">
    <text evidence="2">The sequence shown here is derived from an EMBL/GenBank/DDBJ whole genome shotgun (WGS) entry which is preliminary data.</text>
</comment>
<sequence length="142" mass="16216">MVSLEEKDARAKFHNNADDDESIEDPNEVFEITDFTTASDWERLIARLEDVINEWKLPRLVPETKLSKGSFVTNKWKEYSTDITDVPDYEFIVKRFQLRPDEKTDVSALTSIVKQSSLEGDNVLASAPRFASLSHSEGDSYP</sequence>
<evidence type="ECO:0000313" key="3">
    <source>
        <dbReference type="Proteomes" id="UP000186922"/>
    </source>
</evidence>
<dbReference type="EMBL" id="BDGG01000031">
    <property type="protein sequence ID" value="GAV09841.1"/>
    <property type="molecule type" value="Genomic_DNA"/>
</dbReference>
<feature type="region of interest" description="Disordered" evidence="1">
    <location>
        <begin position="1"/>
        <end position="26"/>
    </location>
</feature>
<keyword evidence="3" id="KW-1185">Reference proteome</keyword>
<protein>
    <recommendedName>
        <fullName evidence="4">Rab3 GTPase-activating protein catalytic subunit</fullName>
    </recommendedName>
</protein>
<proteinExistence type="predicted"/>